<comment type="cofactor">
    <cofactor evidence="1">
        <name>[4Fe-4S] cluster</name>
        <dbReference type="ChEBI" id="CHEBI:49883"/>
    </cofactor>
</comment>
<dbReference type="SUPFAM" id="SSF102114">
    <property type="entry name" value="Radical SAM enzymes"/>
    <property type="match status" value="1"/>
</dbReference>
<evidence type="ECO:0000256" key="2">
    <source>
        <dbReference type="ARBA" id="ARBA00022603"/>
    </source>
</evidence>
<dbReference type="SFLD" id="SFLDG01123">
    <property type="entry name" value="methyltransferase_(Class_B)"/>
    <property type="match status" value="1"/>
</dbReference>
<evidence type="ECO:0000256" key="5">
    <source>
        <dbReference type="ARBA" id="ARBA00022723"/>
    </source>
</evidence>
<feature type="domain" description="B12-binding" evidence="8">
    <location>
        <begin position="48"/>
        <end position="134"/>
    </location>
</feature>
<keyword evidence="11" id="KW-1185">Reference proteome</keyword>
<dbReference type="EMBL" id="JBHSGD010000005">
    <property type="protein sequence ID" value="MFC4652576.1"/>
    <property type="molecule type" value="Genomic_DNA"/>
</dbReference>
<dbReference type="InterPro" id="IPR006158">
    <property type="entry name" value="Cobalamin-bd"/>
</dbReference>
<keyword evidence="7" id="KW-0411">Iron-sulfur</keyword>
<dbReference type="InterPro" id="IPR051198">
    <property type="entry name" value="BchE-like"/>
</dbReference>
<keyword evidence="5" id="KW-0479">Metal-binding</keyword>
<dbReference type="InterPro" id="IPR007197">
    <property type="entry name" value="rSAM"/>
</dbReference>
<accession>A0ABV9JE52</accession>
<evidence type="ECO:0000259" key="9">
    <source>
        <dbReference type="PROSITE" id="PS51918"/>
    </source>
</evidence>
<dbReference type="Pfam" id="PF13282">
    <property type="entry name" value="DUF4070"/>
    <property type="match status" value="1"/>
</dbReference>
<name>A0ABV9JE52_9LACT</name>
<evidence type="ECO:0000256" key="4">
    <source>
        <dbReference type="ARBA" id="ARBA00022691"/>
    </source>
</evidence>
<organism evidence="10 11">
    <name type="scientific">Lactococcus nasutitermitis</name>
    <dbReference type="NCBI Taxonomy" id="1652957"/>
    <lineage>
        <taxon>Bacteria</taxon>
        <taxon>Bacillati</taxon>
        <taxon>Bacillota</taxon>
        <taxon>Bacilli</taxon>
        <taxon>Lactobacillales</taxon>
        <taxon>Streptococcaceae</taxon>
        <taxon>Lactococcus</taxon>
    </lineage>
</organism>
<dbReference type="Pfam" id="PF04055">
    <property type="entry name" value="Radical_SAM"/>
    <property type="match status" value="1"/>
</dbReference>
<gene>
    <name evidence="10" type="ORF">ACFO26_06605</name>
</gene>
<dbReference type="Proteomes" id="UP001595987">
    <property type="component" value="Unassembled WGS sequence"/>
</dbReference>
<evidence type="ECO:0000256" key="7">
    <source>
        <dbReference type="ARBA" id="ARBA00023014"/>
    </source>
</evidence>
<dbReference type="CDD" id="cd02068">
    <property type="entry name" value="radical_SAM_B12_BD"/>
    <property type="match status" value="1"/>
</dbReference>
<dbReference type="PROSITE" id="PS51918">
    <property type="entry name" value="RADICAL_SAM"/>
    <property type="match status" value="1"/>
</dbReference>
<dbReference type="Gene3D" id="3.40.50.280">
    <property type="entry name" value="Cobalamin-binding domain"/>
    <property type="match status" value="1"/>
</dbReference>
<dbReference type="InterPro" id="IPR006638">
    <property type="entry name" value="Elp3/MiaA/NifB-like_rSAM"/>
</dbReference>
<comment type="caution">
    <text evidence="10">The sequence shown here is derived from an EMBL/GenBank/DDBJ whole genome shotgun (WGS) entry which is preliminary data.</text>
</comment>
<keyword evidence="3" id="KW-0808">Transferase</keyword>
<proteinExistence type="predicted"/>
<dbReference type="InterPro" id="IPR025274">
    <property type="entry name" value="DUF4070"/>
</dbReference>
<dbReference type="PROSITE" id="PS51332">
    <property type="entry name" value="B12_BINDING"/>
    <property type="match status" value="1"/>
</dbReference>
<dbReference type="RefSeq" id="WP_213535985.1">
    <property type="nucleotide sequence ID" value="NZ_BOVQ01000005.1"/>
</dbReference>
<evidence type="ECO:0000259" key="8">
    <source>
        <dbReference type="PROSITE" id="PS51332"/>
    </source>
</evidence>
<dbReference type="CDD" id="cd01335">
    <property type="entry name" value="Radical_SAM"/>
    <property type="match status" value="1"/>
</dbReference>
<evidence type="ECO:0000256" key="1">
    <source>
        <dbReference type="ARBA" id="ARBA00001966"/>
    </source>
</evidence>
<dbReference type="InterPro" id="IPR058240">
    <property type="entry name" value="rSAM_sf"/>
</dbReference>
<dbReference type="Gene3D" id="3.80.30.20">
    <property type="entry name" value="tm_1862 like domain"/>
    <property type="match status" value="1"/>
</dbReference>
<reference evidence="11" key="1">
    <citation type="journal article" date="2019" name="Int. J. Syst. Evol. Microbiol.">
        <title>The Global Catalogue of Microorganisms (GCM) 10K type strain sequencing project: providing services to taxonomists for standard genome sequencing and annotation.</title>
        <authorList>
            <consortium name="The Broad Institute Genomics Platform"/>
            <consortium name="The Broad Institute Genome Sequencing Center for Infectious Disease"/>
            <person name="Wu L."/>
            <person name="Ma J."/>
        </authorList>
    </citation>
    <scope>NUCLEOTIDE SEQUENCE [LARGE SCALE GENOMIC DNA]</scope>
    <source>
        <strain evidence="11">CCUG 63287</strain>
    </source>
</reference>
<dbReference type="InterPro" id="IPR034466">
    <property type="entry name" value="Methyltransferase_Class_B"/>
</dbReference>
<evidence type="ECO:0000313" key="11">
    <source>
        <dbReference type="Proteomes" id="UP001595987"/>
    </source>
</evidence>
<dbReference type="PANTHER" id="PTHR43409:SF7">
    <property type="entry name" value="BLL1977 PROTEIN"/>
    <property type="match status" value="1"/>
</dbReference>
<dbReference type="SFLD" id="SFLDG01082">
    <property type="entry name" value="B12-binding_domain_containing"/>
    <property type="match status" value="1"/>
</dbReference>
<dbReference type="SFLD" id="SFLDS00029">
    <property type="entry name" value="Radical_SAM"/>
    <property type="match status" value="1"/>
</dbReference>
<evidence type="ECO:0000256" key="6">
    <source>
        <dbReference type="ARBA" id="ARBA00023004"/>
    </source>
</evidence>
<sequence length="430" mass="49535">MKKSLLLIQPENPEIRAFRHKQLNNFSQMTMPYLAAFVDENLFDITLWDEYADIVTFDESFDLVAMTVNTPNSRHCYEMAEKFRTSGSYVVFGGPHPTLEPEEAEAFCDTIIIGEAEEIWPAFLQDFLDGKAQKSYMSDHYPSLEHLPQPRWDLLKNRSKTMMGVVIATRGCPYACSFCNMKQIYHDCYRTRPVAEVIAEIKALPAHYFVFWDDNLFGSVDFAKDLFREMAKSGIKKKFAAQVTLADCNDTELLALARKAGCLTLFCGIETFSEKSLRHAHKTVNKLSDEEAIIQLIHHNKLLIQAGIVFGFDGDDKTCFDLTLEKCERYGIDGVTVSLLTPLPKTPLYHQFKRQNRLLSSDWTDYNAKTKVVFQPKNMSADELFTGYQTFRKKFYSLNSFIRRAKVSKTHLLINFVINFGYWRALKHTK</sequence>
<protein>
    <submittedName>
        <fullName evidence="10">B12-binding domain-containing radical SAM protein</fullName>
    </submittedName>
</protein>
<dbReference type="SMART" id="SM00729">
    <property type="entry name" value="Elp3"/>
    <property type="match status" value="1"/>
</dbReference>
<evidence type="ECO:0000313" key="10">
    <source>
        <dbReference type="EMBL" id="MFC4652576.1"/>
    </source>
</evidence>
<dbReference type="InterPro" id="IPR023404">
    <property type="entry name" value="rSAM_horseshoe"/>
</dbReference>
<feature type="domain" description="Radical SAM core" evidence="9">
    <location>
        <begin position="157"/>
        <end position="382"/>
    </location>
</feature>
<evidence type="ECO:0000256" key="3">
    <source>
        <dbReference type="ARBA" id="ARBA00022679"/>
    </source>
</evidence>
<dbReference type="PANTHER" id="PTHR43409">
    <property type="entry name" value="ANAEROBIC MAGNESIUM-PROTOPORPHYRIN IX MONOMETHYL ESTER CYCLASE-RELATED"/>
    <property type="match status" value="1"/>
</dbReference>
<keyword evidence="6" id="KW-0408">Iron</keyword>
<keyword evidence="2" id="KW-0489">Methyltransferase</keyword>
<keyword evidence="4" id="KW-0949">S-adenosyl-L-methionine</keyword>
<dbReference type="Pfam" id="PF02310">
    <property type="entry name" value="B12-binding"/>
    <property type="match status" value="1"/>
</dbReference>